<name>A0A199V294_ANACO</name>
<sequence>MGSHREPWPSLYRNRSNHIYIKLFVSTLLVVISFRLLFSCSAPFFSFSTPPTTAEGAVASEVGVGVEETRKETTVIAEAANPQMASDDEESEQCDLFAGEWIPNPSGPAYTNASCRFIEDHQNCMLNGKPDTGYLYWKWKPYGCDIPPLDAKKFLDAMRNKSWALIGDSILRNHAQSLICLLSKAEEAVEVNHDENFKSREWCFPSHNFTVSLLWAPFLIKSETFENEDGESKSEIQLHLDELDPKWINQYESFDYVVISGGQWFLKTVIVWQNGTVIGCHYCPGKNLPELGVEYIYRNALRMAFNFITSSSRKPRVIYRTWTPDHFEDGEWFNGGKCDRTVPYKEGEFKGKNIDHLMRRVELEEFKRVEGAGHAAPLKLMDTYHLSLLRPDGHAGPYRQFRPFDKGRNVKVQTDCLHWCVPGPIDAWNDLMMEMVMNE</sequence>
<dbReference type="AlphaFoldDB" id="A0A199V294"/>
<dbReference type="EMBL" id="LSRQ01003666">
    <property type="protein sequence ID" value="OAY71021.1"/>
    <property type="molecule type" value="Genomic_DNA"/>
</dbReference>
<dbReference type="Proteomes" id="UP000092600">
    <property type="component" value="Unassembled WGS sequence"/>
</dbReference>
<keyword evidence="4 9" id="KW-0812">Transmembrane</keyword>
<dbReference type="InterPro" id="IPR026057">
    <property type="entry name" value="TBL_C"/>
</dbReference>
<dbReference type="InterPro" id="IPR025846">
    <property type="entry name" value="TBL_N"/>
</dbReference>
<evidence type="ECO:0000313" key="12">
    <source>
        <dbReference type="EMBL" id="OAY71021.1"/>
    </source>
</evidence>
<evidence type="ECO:0000259" key="10">
    <source>
        <dbReference type="Pfam" id="PF13839"/>
    </source>
</evidence>
<evidence type="ECO:0000313" key="13">
    <source>
        <dbReference type="Proteomes" id="UP000092600"/>
    </source>
</evidence>
<comment type="subcellular location">
    <subcellularLocation>
        <location evidence="1">Golgi apparatus membrane</location>
        <topology evidence="1">Single-pass type II membrane protein</topology>
    </subcellularLocation>
</comment>
<dbReference type="STRING" id="4615.A0A199V294"/>
<keyword evidence="6 9" id="KW-1133">Transmembrane helix</keyword>
<evidence type="ECO:0000256" key="1">
    <source>
        <dbReference type="ARBA" id="ARBA00004323"/>
    </source>
</evidence>
<feature type="domain" description="Trichome birefringence-like N-terminal" evidence="11">
    <location>
        <begin position="92"/>
        <end position="145"/>
    </location>
</feature>
<comment type="caution">
    <text evidence="12">The sequence shown here is derived from an EMBL/GenBank/DDBJ whole genome shotgun (WGS) entry which is preliminary data.</text>
</comment>
<reference evidence="12 13" key="1">
    <citation type="journal article" date="2016" name="DNA Res.">
        <title>The draft genome of MD-2 pineapple using hybrid error correction of long reads.</title>
        <authorList>
            <person name="Redwan R.M."/>
            <person name="Saidin A."/>
            <person name="Kumar S.V."/>
        </authorList>
    </citation>
    <scope>NUCLEOTIDE SEQUENCE [LARGE SCALE GENOMIC DNA]</scope>
    <source>
        <strain evidence="13">cv. MD2</strain>
        <tissue evidence="12">Leaf</tissue>
    </source>
</reference>
<feature type="domain" description="Trichome birefringence-like C-terminal" evidence="10">
    <location>
        <begin position="146"/>
        <end position="435"/>
    </location>
</feature>
<evidence type="ECO:0000256" key="6">
    <source>
        <dbReference type="ARBA" id="ARBA00022989"/>
    </source>
</evidence>
<dbReference type="PANTHER" id="PTHR32285:SF324">
    <property type="entry name" value="PROTEIN TRICHOME BIREFRINGENCE-LIKE 25"/>
    <property type="match status" value="1"/>
</dbReference>
<dbReference type="GO" id="GO:0000139">
    <property type="term" value="C:Golgi membrane"/>
    <property type="evidence" value="ECO:0007669"/>
    <property type="project" value="UniProtKB-SubCell"/>
</dbReference>
<evidence type="ECO:0000256" key="4">
    <source>
        <dbReference type="ARBA" id="ARBA00022692"/>
    </source>
</evidence>
<keyword evidence="7" id="KW-0333">Golgi apparatus</keyword>
<evidence type="ECO:0000256" key="2">
    <source>
        <dbReference type="ARBA" id="ARBA00007727"/>
    </source>
</evidence>
<dbReference type="Pfam" id="PF13839">
    <property type="entry name" value="PC-Esterase"/>
    <property type="match status" value="1"/>
</dbReference>
<evidence type="ECO:0000256" key="5">
    <source>
        <dbReference type="ARBA" id="ARBA00022968"/>
    </source>
</evidence>
<feature type="transmembrane region" description="Helical" evidence="9">
    <location>
        <begin position="20"/>
        <end position="38"/>
    </location>
</feature>
<dbReference type="PANTHER" id="PTHR32285">
    <property type="entry name" value="PROTEIN TRICHOME BIREFRINGENCE-LIKE 9-RELATED"/>
    <property type="match status" value="1"/>
</dbReference>
<dbReference type="InterPro" id="IPR029962">
    <property type="entry name" value="TBL"/>
</dbReference>
<dbReference type="Pfam" id="PF14416">
    <property type="entry name" value="PMR5N"/>
    <property type="match status" value="1"/>
</dbReference>
<keyword evidence="3" id="KW-0808">Transferase</keyword>
<keyword evidence="5" id="KW-0735">Signal-anchor</keyword>
<keyword evidence="8 9" id="KW-0472">Membrane</keyword>
<proteinExistence type="inferred from homology"/>
<comment type="similarity">
    <text evidence="2">Belongs to the PC-esterase family. TBL subfamily.</text>
</comment>
<dbReference type="GO" id="GO:1990538">
    <property type="term" value="F:xylan O-acetyltransferase activity"/>
    <property type="evidence" value="ECO:0007669"/>
    <property type="project" value="UniProtKB-ARBA"/>
</dbReference>
<evidence type="ECO:0000259" key="11">
    <source>
        <dbReference type="Pfam" id="PF14416"/>
    </source>
</evidence>
<evidence type="ECO:0000256" key="3">
    <source>
        <dbReference type="ARBA" id="ARBA00022679"/>
    </source>
</evidence>
<protein>
    <submittedName>
        <fullName evidence="12">Protein trichome birefringence-like 26</fullName>
    </submittedName>
</protein>
<evidence type="ECO:0000256" key="7">
    <source>
        <dbReference type="ARBA" id="ARBA00023034"/>
    </source>
</evidence>
<evidence type="ECO:0000256" key="9">
    <source>
        <dbReference type="SAM" id="Phobius"/>
    </source>
</evidence>
<evidence type="ECO:0000256" key="8">
    <source>
        <dbReference type="ARBA" id="ARBA00023136"/>
    </source>
</evidence>
<gene>
    <name evidence="12" type="ORF">ACMD2_04832</name>
</gene>
<accession>A0A199V294</accession>
<organism evidence="12 13">
    <name type="scientific">Ananas comosus</name>
    <name type="common">Pineapple</name>
    <name type="synonym">Ananas ananas</name>
    <dbReference type="NCBI Taxonomy" id="4615"/>
    <lineage>
        <taxon>Eukaryota</taxon>
        <taxon>Viridiplantae</taxon>
        <taxon>Streptophyta</taxon>
        <taxon>Embryophyta</taxon>
        <taxon>Tracheophyta</taxon>
        <taxon>Spermatophyta</taxon>
        <taxon>Magnoliopsida</taxon>
        <taxon>Liliopsida</taxon>
        <taxon>Poales</taxon>
        <taxon>Bromeliaceae</taxon>
        <taxon>Bromelioideae</taxon>
        <taxon>Ananas</taxon>
    </lineage>
</organism>